<keyword evidence="4" id="KW-1185">Reference proteome</keyword>
<dbReference type="Pfam" id="PF13401">
    <property type="entry name" value="AAA_22"/>
    <property type="match status" value="1"/>
</dbReference>
<dbReference type="InterPro" id="IPR027417">
    <property type="entry name" value="P-loop_NTPase"/>
</dbReference>
<evidence type="ECO:0000259" key="1">
    <source>
        <dbReference type="Pfam" id="PF09077"/>
    </source>
</evidence>
<dbReference type="PANTHER" id="PTHR35894:SF5">
    <property type="entry name" value="MU-LIKE PROPHAGE FLUMU DNA TRANSPOSITION PROTEIN B"/>
    <property type="match status" value="1"/>
</dbReference>
<dbReference type="SUPFAM" id="SSF52540">
    <property type="entry name" value="P-loop containing nucleoside triphosphate hydrolases"/>
    <property type="match status" value="1"/>
</dbReference>
<evidence type="ECO:0000313" key="4">
    <source>
        <dbReference type="Proteomes" id="UP000002417"/>
    </source>
</evidence>
<dbReference type="Proteomes" id="UP000002417">
    <property type="component" value="Chromosome"/>
</dbReference>
<organism evidence="3 4">
    <name type="scientific">Xanthobacter autotrophicus (strain ATCC BAA-1158 / Py2)</name>
    <dbReference type="NCBI Taxonomy" id="78245"/>
    <lineage>
        <taxon>Bacteria</taxon>
        <taxon>Pseudomonadati</taxon>
        <taxon>Pseudomonadota</taxon>
        <taxon>Alphaproteobacteria</taxon>
        <taxon>Hyphomicrobiales</taxon>
        <taxon>Xanthobacteraceae</taxon>
        <taxon>Xanthobacter</taxon>
    </lineage>
</organism>
<gene>
    <name evidence="3" type="ordered locus">Xaut_4524</name>
</gene>
<name>A7INZ9_XANP2</name>
<dbReference type="HOGENOM" id="CLU_056183_1_0_5"/>
<dbReference type="eggNOG" id="COG2842">
    <property type="taxonomic scope" value="Bacteria"/>
</dbReference>
<dbReference type="InterPro" id="IPR052026">
    <property type="entry name" value="ExeA_AAA_ATPase_DNA-bind"/>
</dbReference>
<proteinExistence type="predicted"/>
<dbReference type="GO" id="GO:0016887">
    <property type="term" value="F:ATP hydrolysis activity"/>
    <property type="evidence" value="ECO:0007669"/>
    <property type="project" value="InterPro"/>
</dbReference>
<dbReference type="GO" id="GO:0006313">
    <property type="term" value="P:DNA transposition"/>
    <property type="evidence" value="ECO:0007669"/>
    <property type="project" value="InterPro"/>
</dbReference>
<dbReference type="PhylomeDB" id="A7INZ9"/>
<dbReference type="SUPFAM" id="SSF47413">
    <property type="entry name" value="lambda repressor-like DNA-binding domains"/>
    <property type="match status" value="1"/>
</dbReference>
<dbReference type="InterPro" id="IPR009084">
    <property type="entry name" value="B_transpositn_C"/>
</dbReference>
<dbReference type="STRING" id="78245.Xaut_4524"/>
<dbReference type="EMBL" id="CP000781">
    <property type="protein sequence ID" value="ABS69745.1"/>
    <property type="molecule type" value="Genomic_DNA"/>
</dbReference>
<dbReference type="InterPro" id="IPR010982">
    <property type="entry name" value="Lambda_DNA-bd_dom_sf"/>
</dbReference>
<dbReference type="Gene3D" id="1.10.260.40">
    <property type="entry name" value="lambda repressor-like DNA-binding domains"/>
    <property type="match status" value="1"/>
</dbReference>
<feature type="domain" description="ORC1/DEAH AAA+ ATPase" evidence="2">
    <location>
        <begin position="101"/>
        <end position="213"/>
    </location>
</feature>
<evidence type="ECO:0000313" key="3">
    <source>
        <dbReference type="EMBL" id="ABS69745.1"/>
    </source>
</evidence>
<feature type="domain" description="B transposition protein C-terminal" evidence="1">
    <location>
        <begin position="232"/>
        <end position="310"/>
    </location>
</feature>
<dbReference type="Gene3D" id="3.40.50.300">
    <property type="entry name" value="P-loop containing nucleotide triphosphate hydrolases"/>
    <property type="match status" value="1"/>
</dbReference>
<dbReference type="KEGG" id="xau:Xaut_4524"/>
<accession>A7INZ9</accession>
<dbReference type="Gene3D" id="1.10.1180.10">
    <property type="entry name" value="B transposition protein, C-terminal domain"/>
    <property type="match status" value="1"/>
</dbReference>
<dbReference type="SUPFAM" id="SSF47681">
    <property type="entry name" value="C-terminal domain of B transposition protein"/>
    <property type="match status" value="1"/>
</dbReference>
<dbReference type="Pfam" id="PF09077">
    <property type="entry name" value="Phage-MuB_C"/>
    <property type="match status" value="1"/>
</dbReference>
<dbReference type="GO" id="GO:0003677">
    <property type="term" value="F:DNA binding"/>
    <property type="evidence" value="ECO:0007669"/>
    <property type="project" value="InterPro"/>
</dbReference>
<protein>
    <submittedName>
        <fullName evidence="3">B transposition protein domain protein</fullName>
    </submittedName>
</protein>
<dbReference type="PANTHER" id="PTHR35894">
    <property type="entry name" value="GENERAL SECRETION PATHWAY PROTEIN A-RELATED"/>
    <property type="match status" value="1"/>
</dbReference>
<sequence length="319" mass="34034">MIDETAEGTELRLRVRTVMTEANLTQVAAAKESGVNEKTFSAWLNGTYAGDNERVAANVARWLDSRAERARTVLTLPAPPPFVATPTAREITDRLIYVQASADFGVIVGAAGIGKTSAIEEYRRRSPNVWMMTADQSCKSANGMLAILADAIGVTERRSLWLSRAISNRVRGTSALIVIDEAQHLTTDALDQLRAIPDAAGCGVVVAGNESLLVRLTGEKGASAALRSQLFSRVGARFVGASAKARDIEMLIAAWGVTDEGVTKVLRAIARKPGALRLVGKTIRAASMYAEAEEIGQISATHIRQAWSQLSSSSLDVAA</sequence>
<dbReference type="AlphaFoldDB" id="A7INZ9"/>
<reference evidence="3 4" key="1">
    <citation type="submission" date="2007-07" db="EMBL/GenBank/DDBJ databases">
        <title>Complete sequence of chromosome of Xanthobacter autotrophicus Py2.</title>
        <authorList>
            <consortium name="US DOE Joint Genome Institute"/>
            <person name="Copeland A."/>
            <person name="Lucas S."/>
            <person name="Lapidus A."/>
            <person name="Barry K."/>
            <person name="Glavina del Rio T."/>
            <person name="Hammon N."/>
            <person name="Israni S."/>
            <person name="Dalin E."/>
            <person name="Tice H."/>
            <person name="Pitluck S."/>
            <person name="Sims D."/>
            <person name="Brettin T."/>
            <person name="Bruce D."/>
            <person name="Detter J.C."/>
            <person name="Han C."/>
            <person name="Tapia R."/>
            <person name="Brainard J."/>
            <person name="Schmutz J."/>
            <person name="Larimer F."/>
            <person name="Land M."/>
            <person name="Hauser L."/>
            <person name="Kyrpides N."/>
            <person name="Kim E."/>
            <person name="Ensigns S.A."/>
            <person name="Richardson P."/>
        </authorList>
    </citation>
    <scope>NUCLEOTIDE SEQUENCE [LARGE SCALE GENOMIC DNA]</scope>
    <source>
        <strain evidence="4">ATCC BAA-1158 / Py2</strain>
    </source>
</reference>
<dbReference type="InterPro" id="IPR049945">
    <property type="entry name" value="AAA_22"/>
</dbReference>
<evidence type="ECO:0000259" key="2">
    <source>
        <dbReference type="Pfam" id="PF13401"/>
    </source>
</evidence>
<dbReference type="InterPro" id="IPR036733">
    <property type="entry name" value="B_transposit_C_sf"/>
</dbReference>